<reference evidence="2 3" key="1">
    <citation type="journal article" date="2016" name="Nat. Commun.">
        <title>Thousands of microbial genomes shed light on interconnected biogeochemical processes in an aquifer system.</title>
        <authorList>
            <person name="Anantharaman K."/>
            <person name="Brown C.T."/>
            <person name="Hug L.A."/>
            <person name="Sharon I."/>
            <person name="Castelle C.J."/>
            <person name="Probst A.J."/>
            <person name="Thomas B.C."/>
            <person name="Singh A."/>
            <person name="Wilkins M.J."/>
            <person name="Karaoz U."/>
            <person name="Brodie E.L."/>
            <person name="Williams K.H."/>
            <person name="Hubbard S.S."/>
            <person name="Banfield J.F."/>
        </authorList>
    </citation>
    <scope>NUCLEOTIDE SEQUENCE [LARGE SCALE GENOMIC DNA]</scope>
</reference>
<sequence length="336" mass="36746">MKQGEKQNHKDASQHGAFRAWVVKVILVLIPIVATGCFYLLARHDDNRRQFQQDNSYQIDLTGEELLQSHQGVLTYSINVYNKGKIDWNSGSNSREFGLWVDGPVGGRVIVITADKSELCDEMRSDPDGFSCFSVLPAVSSGDLVEVSLQLQPLVNGESVVSKSLSVLAGGELSLRVGCVGDSECMLNRSLTIPIRLTPVRLALINNTVEPNPMMDAAKQYAKDQASITFFKAGNYGKTINQPPIIIYSDIPNSDLVLGLRDSLANAAGMSKPPILKSLTEYRTAWDAGLIHHDPDHQKPICDPNLTQWGSDGIIPVGVACQNLDELAKVIVVINY</sequence>
<feature type="transmembrane region" description="Helical" evidence="1">
    <location>
        <begin position="21"/>
        <end position="42"/>
    </location>
</feature>
<comment type="caution">
    <text evidence="2">The sequence shown here is derived from an EMBL/GenBank/DDBJ whole genome shotgun (WGS) entry which is preliminary data.</text>
</comment>
<organism evidence="2 3">
    <name type="scientific">candidate division Kazan bacterium RIFCSPLOWO2_01_FULL_48_13</name>
    <dbReference type="NCBI Taxonomy" id="1798539"/>
    <lineage>
        <taxon>Bacteria</taxon>
        <taxon>Bacteria division Kazan-3B-28</taxon>
    </lineage>
</organism>
<dbReference type="Proteomes" id="UP000179010">
    <property type="component" value="Unassembled WGS sequence"/>
</dbReference>
<dbReference type="STRING" id="1798539.A2994_03870"/>
<protein>
    <submittedName>
        <fullName evidence="2">Uncharacterized protein</fullName>
    </submittedName>
</protein>
<accession>A0A1F4PND1</accession>
<keyword evidence="1" id="KW-0812">Transmembrane</keyword>
<evidence type="ECO:0000256" key="1">
    <source>
        <dbReference type="SAM" id="Phobius"/>
    </source>
</evidence>
<dbReference type="EMBL" id="METE01000010">
    <property type="protein sequence ID" value="OGB85139.1"/>
    <property type="molecule type" value="Genomic_DNA"/>
</dbReference>
<evidence type="ECO:0000313" key="2">
    <source>
        <dbReference type="EMBL" id="OGB85139.1"/>
    </source>
</evidence>
<gene>
    <name evidence="2" type="ORF">A2994_03870</name>
</gene>
<evidence type="ECO:0000313" key="3">
    <source>
        <dbReference type="Proteomes" id="UP000179010"/>
    </source>
</evidence>
<name>A0A1F4PND1_UNCK3</name>
<keyword evidence="1" id="KW-1133">Transmembrane helix</keyword>
<proteinExistence type="predicted"/>
<keyword evidence="1" id="KW-0472">Membrane</keyword>
<dbReference type="AlphaFoldDB" id="A0A1F4PND1"/>